<gene>
    <name evidence="1" type="ORF">OP8BY_1599</name>
</gene>
<name>A0A3E2BNZ4_9BACT</name>
<organism evidence="1 2">
    <name type="scientific">Candidatus Saccharicenans subterraneus</name>
    <dbReference type="NCBI Taxonomy" id="2508984"/>
    <lineage>
        <taxon>Bacteria</taxon>
        <taxon>Candidatus Aminicenantota</taxon>
        <taxon>Candidatus Aminicenantia</taxon>
        <taxon>Candidatus Aminicenantales</taxon>
        <taxon>Candidatus Saccharicenantaceae</taxon>
        <taxon>Candidatus Saccharicenans</taxon>
    </lineage>
</organism>
<accession>A0A3E2BNZ4</accession>
<sequence length="66" mass="7366">MLNLPVIISRQAPVWCDRPALSIIINYNRAKQMHSLRQQPGIQESTAETPEADIISIFGEKISFAG</sequence>
<dbReference type="AlphaFoldDB" id="A0A3E2BNZ4"/>
<comment type="caution">
    <text evidence="1">The sequence shown here is derived from an EMBL/GenBank/DDBJ whole genome shotgun (WGS) entry which is preliminary data.</text>
</comment>
<dbReference type="EMBL" id="QUAH01000003">
    <property type="protein sequence ID" value="RFT16421.1"/>
    <property type="molecule type" value="Genomic_DNA"/>
</dbReference>
<reference evidence="1 2" key="1">
    <citation type="submission" date="2018-08" db="EMBL/GenBank/DDBJ databases">
        <title>Genome analysis of the thermophilic bacterium of the candidate phylum Aminicenantes from deep subsurface aquifer revealed its physiology and ecological role.</title>
        <authorList>
            <person name="Kadnikov V.V."/>
            <person name="Mardanov A.V."/>
            <person name="Beletsky A.V."/>
            <person name="Karnachuk O.V."/>
            <person name="Ravin N.V."/>
        </authorList>
    </citation>
    <scope>NUCLEOTIDE SEQUENCE [LARGE SCALE GENOMIC DNA]</scope>
    <source>
        <strain evidence="1">BY38</strain>
    </source>
</reference>
<evidence type="ECO:0000313" key="2">
    <source>
        <dbReference type="Proteomes" id="UP000257323"/>
    </source>
</evidence>
<evidence type="ECO:0000313" key="1">
    <source>
        <dbReference type="EMBL" id="RFT16421.1"/>
    </source>
</evidence>
<dbReference type="Proteomes" id="UP000257323">
    <property type="component" value="Unassembled WGS sequence"/>
</dbReference>
<proteinExistence type="predicted"/>
<protein>
    <submittedName>
        <fullName evidence="1">Uncharacterized protein</fullName>
    </submittedName>
</protein>